<sequence>MNLDFTREELDFRQEVEEFTRRELPPNWDNQIVFWPGGYGTIPIFETEFQEVAKEFSLKLSGKGWARLAWPEKYGGEASVMKAAIVGNVLSYNRAPAGGVASSIVAPSLILVASEELKKEFLPKIADGRAGFWLAYSEPNAGSDLAALKTTAVEDGDDYIINGQKIWSSGAHVTEYAWALVRTDPDAPAHKSATLIIIPNNASGVTIKPIVNICDIHSFNEVFFDDVRVPKKYVVGEVNQGFYNVMLALQFERLTIGSGSFRRVLDELIQYARENVRNGRPLSENNQVRRALVDMAIEIEIFENFYWQSVCMLEKGKVPEIEASALKLVFTELSVKLANTAVDILGPYGLLDKDSTRAPFGGRVGIGYLDSISGPIGAGTSEIQKSILATRGLGLPRQ</sequence>
<comment type="similarity">
    <text evidence="2 6">Belongs to the acyl-CoA dehydrogenase family.</text>
</comment>
<name>A0A8J6MZ82_9DELT</name>
<dbReference type="InterPro" id="IPR036250">
    <property type="entry name" value="AcylCo_DH-like_C"/>
</dbReference>
<comment type="cofactor">
    <cofactor evidence="1 6">
        <name>FAD</name>
        <dbReference type="ChEBI" id="CHEBI:57692"/>
    </cofactor>
</comment>
<dbReference type="AlphaFoldDB" id="A0A8J6MZ82"/>
<dbReference type="InterPro" id="IPR046373">
    <property type="entry name" value="Acyl-CoA_Oxase/DH_mid-dom_sf"/>
</dbReference>
<evidence type="ECO:0000256" key="3">
    <source>
        <dbReference type="ARBA" id="ARBA00022630"/>
    </source>
</evidence>
<evidence type="ECO:0000259" key="7">
    <source>
        <dbReference type="Pfam" id="PF00441"/>
    </source>
</evidence>
<dbReference type="GO" id="GO:0016627">
    <property type="term" value="F:oxidoreductase activity, acting on the CH-CH group of donors"/>
    <property type="evidence" value="ECO:0007669"/>
    <property type="project" value="InterPro"/>
</dbReference>
<dbReference type="Pfam" id="PF00441">
    <property type="entry name" value="Acyl-CoA_dh_1"/>
    <property type="match status" value="1"/>
</dbReference>
<protein>
    <submittedName>
        <fullName evidence="10">Acyl-CoA dehydrogenase family protein</fullName>
    </submittedName>
</protein>
<dbReference type="PANTHER" id="PTHR43292:SF3">
    <property type="entry name" value="ACYL-COA DEHYDROGENASE FADE29"/>
    <property type="match status" value="1"/>
</dbReference>
<feature type="domain" description="Acyl-CoA dehydrogenase/oxidase C-terminal" evidence="7">
    <location>
        <begin position="239"/>
        <end position="391"/>
    </location>
</feature>
<organism evidence="10 11">
    <name type="scientific">Candidatus Desulfacyla euxinica</name>
    <dbReference type="NCBI Taxonomy" id="2841693"/>
    <lineage>
        <taxon>Bacteria</taxon>
        <taxon>Deltaproteobacteria</taxon>
        <taxon>Candidatus Desulfacyla</taxon>
    </lineage>
</organism>
<dbReference type="InterPro" id="IPR037069">
    <property type="entry name" value="AcylCoA_DH/ox_N_sf"/>
</dbReference>
<dbReference type="InterPro" id="IPR006091">
    <property type="entry name" value="Acyl-CoA_Oxase/DH_mid-dom"/>
</dbReference>
<evidence type="ECO:0000313" key="10">
    <source>
        <dbReference type="EMBL" id="MBC8177011.1"/>
    </source>
</evidence>
<dbReference type="InterPro" id="IPR052161">
    <property type="entry name" value="Mycobact_Acyl-CoA_DH"/>
</dbReference>
<dbReference type="Gene3D" id="1.20.140.10">
    <property type="entry name" value="Butyryl-CoA Dehydrogenase, subunit A, domain 3"/>
    <property type="match status" value="1"/>
</dbReference>
<evidence type="ECO:0000259" key="9">
    <source>
        <dbReference type="Pfam" id="PF02771"/>
    </source>
</evidence>
<dbReference type="InterPro" id="IPR013786">
    <property type="entry name" value="AcylCoA_DH/ox_N"/>
</dbReference>
<keyword evidence="4 6" id="KW-0274">FAD</keyword>
<dbReference type="GO" id="GO:0005886">
    <property type="term" value="C:plasma membrane"/>
    <property type="evidence" value="ECO:0007669"/>
    <property type="project" value="TreeGrafter"/>
</dbReference>
<reference evidence="10 11" key="1">
    <citation type="submission" date="2020-08" db="EMBL/GenBank/DDBJ databases">
        <title>Bridging the membrane lipid divide: bacteria of the FCB group superphylum have the potential to synthesize archaeal ether lipids.</title>
        <authorList>
            <person name="Villanueva L."/>
            <person name="Von Meijenfeldt F.A.B."/>
            <person name="Westbye A.B."/>
            <person name="Yadav S."/>
            <person name="Hopmans E.C."/>
            <person name="Dutilh B.E."/>
            <person name="Sinninghe Damste J.S."/>
        </authorList>
    </citation>
    <scope>NUCLEOTIDE SEQUENCE [LARGE SCALE GENOMIC DNA]</scope>
    <source>
        <strain evidence="10">NIOZ-UU27</strain>
    </source>
</reference>
<evidence type="ECO:0000256" key="2">
    <source>
        <dbReference type="ARBA" id="ARBA00009347"/>
    </source>
</evidence>
<dbReference type="Pfam" id="PF02770">
    <property type="entry name" value="Acyl-CoA_dh_M"/>
    <property type="match status" value="1"/>
</dbReference>
<dbReference type="Gene3D" id="2.40.110.10">
    <property type="entry name" value="Butyryl-CoA Dehydrogenase, subunit A, domain 2"/>
    <property type="match status" value="1"/>
</dbReference>
<evidence type="ECO:0000256" key="5">
    <source>
        <dbReference type="ARBA" id="ARBA00023002"/>
    </source>
</evidence>
<gene>
    <name evidence="10" type="ORF">H8E19_06355</name>
</gene>
<feature type="domain" description="Acyl-CoA oxidase/dehydrogenase middle" evidence="8">
    <location>
        <begin position="134"/>
        <end position="227"/>
    </location>
</feature>
<dbReference type="FunFam" id="2.40.110.10:FF:000011">
    <property type="entry name" value="Acyl-CoA dehydrogenase FadE34"/>
    <property type="match status" value="1"/>
</dbReference>
<evidence type="ECO:0000313" key="11">
    <source>
        <dbReference type="Proteomes" id="UP000650524"/>
    </source>
</evidence>
<dbReference type="SUPFAM" id="SSF56645">
    <property type="entry name" value="Acyl-CoA dehydrogenase NM domain-like"/>
    <property type="match status" value="1"/>
</dbReference>
<dbReference type="Proteomes" id="UP000650524">
    <property type="component" value="Unassembled WGS sequence"/>
</dbReference>
<keyword evidence="3 6" id="KW-0285">Flavoprotein</keyword>
<dbReference type="InterPro" id="IPR009075">
    <property type="entry name" value="AcylCo_DH/oxidase_C"/>
</dbReference>
<comment type="caution">
    <text evidence="10">The sequence shown here is derived from an EMBL/GenBank/DDBJ whole genome shotgun (WGS) entry which is preliminary data.</text>
</comment>
<evidence type="ECO:0000256" key="1">
    <source>
        <dbReference type="ARBA" id="ARBA00001974"/>
    </source>
</evidence>
<feature type="domain" description="Acyl-CoA dehydrogenase/oxidase N-terminal" evidence="9">
    <location>
        <begin position="51"/>
        <end position="128"/>
    </location>
</feature>
<accession>A0A8J6MZ82</accession>
<dbReference type="Gene3D" id="1.10.540.10">
    <property type="entry name" value="Acyl-CoA dehydrogenase/oxidase, N-terminal domain"/>
    <property type="match status" value="1"/>
</dbReference>
<proteinExistence type="inferred from homology"/>
<evidence type="ECO:0000256" key="4">
    <source>
        <dbReference type="ARBA" id="ARBA00022827"/>
    </source>
</evidence>
<dbReference type="EMBL" id="JACNJD010000180">
    <property type="protein sequence ID" value="MBC8177011.1"/>
    <property type="molecule type" value="Genomic_DNA"/>
</dbReference>
<dbReference type="GO" id="GO:0050660">
    <property type="term" value="F:flavin adenine dinucleotide binding"/>
    <property type="evidence" value="ECO:0007669"/>
    <property type="project" value="InterPro"/>
</dbReference>
<dbReference type="PANTHER" id="PTHR43292">
    <property type="entry name" value="ACYL-COA DEHYDROGENASE"/>
    <property type="match status" value="1"/>
</dbReference>
<dbReference type="InterPro" id="IPR009100">
    <property type="entry name" value="AcylCoA_DH/oxidase_NM_dom_sf"/>
</dbReference>
<keyword evidence="5 6" id="KW-0560">Oxidoreductase</keyword>
<dbReference type="Pfam" id="PF02771">
    <property type="entry name" value="Acyl-CoA_dh_N"/>
    <property type="match status" value="1"/>
</dbReference>
<evidence type="ECO:0000259" key="8">
    <source>
        <dbReference type="Pfam" id="PF02770"/>
    </source>
</evidence>
<dbReference type="SUPFAM" id="SSF47203">
    <property type="entry name" value="Acyl-CoA dehydrogenase C-terminal domain-like"/>
    <property type="match status" value="1"/>
</dbReference>
<evidence type="ECO:0000256" key="6">
    <source>
        <dbReference type="RuleBase" id="RU362125"/>
    </source>
</evidence>